<dbReference type="InterPro" id="IPR047187">
    <property type="entry name" value="SF1_C_Upf1"/>
</dbReference>
<evidence type="ECO:0000313" key="5">
    <source>
        <dbReference type="EMBL" id="ALC42219.1"/>
    </source>
</evidence>
<dbReference type="InterPro" id="IPR045055">
    <property type="entry name" value="DNA2/NAM7-like"/>
</dbReference>
<feature type="domain" description="Helicase ATP-binding" evidence="4">
    <location>
        <begin position="45"/>
        <end position="277"/>
    </location>
</feature>
<dbReference type="Pfam" id="PF13087">
    <property type="entry name" value="AAA_12"/>
    <property type="match status" value="1"/>
</dbReference>
<dbReference type="PANTHER" id="PTHR10887:SF419">
    <property type="entry name" value="RNA HELICASE MOV10L1"/>
    <property type="match status" value="1"/>
</dbReference>
<dbReference type="GO" id="GO:0035194">
    <property type="term" value="P:regulatory ncRNA-mediated post-transcriptional gene silencing"/>
    <property type="evidence" value="ECO:0007669"/>
    <property type="project" value="TreeGrafter"/>
</dbReference>
<reference evidence="5 6" key="1">
    <citation type="submission" date="2015-08" db="EMBL/GenBank/DDBJ databases">
        <title>Ancestral chromatin configuration constrains chromatin evolution on differentiating sex chromosomes in Drosophila.</title>
        <authorList>
            <person name="Zhou Q."/>
            <person name="Bachtrog D."/>
        </authorList>
    </citation>
    <scope>NUCLEOTIDE SEQUENCE [LARGE SCALE GENOMIC DNA]</scope>
    <source>
        <tissue evidence="5">Whole larvae</tissue>
    </source>
</reference>
<organism evidence="5 6">
    <name type="scientific">Drosophila busckii</name>
    <name type="common">Fruit fly</name>
    <dbReference type="NCBI Taxonomy" id="30019"/>
    <lineage>
        <taxon>Eukaryota</taxon>
        <taxon>Metazoa</taxon>
        <taxon>Ecdysozoa</taxon>
        <taxon>Arthropoda</taxon>
        <taxon>Hexapoda</taxon>
        <taxon>Insecta</taxon>
        <taxon>Pterygota</taxon>
        <taxon>Neoptera</taxon>
        <taxon>Endopterygota</taxon>
        <taxon>Diptera</taxon>
        <taxon>Brachycera</taxon>
        <taxon>Muscomorpha</taxon>
        <taxon>Ephydroidea</taxon>
        <taxon>Drosophilidae</taxon>
        <taxon>Drosophila</taxon>
    </lineage>
</organism>
<dbReference type="InterPro" id="IPR041677">
    <property type="entry name" value="DNA2/NAM7_AAA_11"/>
</dbReference>
<dbReference type="InterPro" id="IPR041679">
    <property type="entry name" value="DNA2/NAM7-like_C"/>
</dbReference>
<keyword evidence="1" id="KW-0943">RNA-mediated gene silencing</keyword>
<name>A0A0M3QVD3_DROBS</name>
<dbReference type="InterPro" id="IPR027417">
    <property type="entry name" value="P-loop_NTPase"/>
</dbReference>
<dbReference type="SUPFAM" id="SSF52540">
    <property type="entry name" value="P-loop containing nucleoside triphosphate hydrolases"/>
    <property type="match status" value="1"/>
</dbReference>
<dbReference type="GO" id="GO:0003723">
    <property type="term" value="F:RNA binding"/>
    <property type="evidence" value="ECO:0007669"/>
    <property type="project" value="InterPro"/>
</dbReference>
<dbReference type="CDD" id="cd18038">
    <property type="entry name" value="DEXXQc_Helz-like"/>
    <property type="match status" value="1"/>
</dbReference>
<gene>
    <name evidence="5" type="ORF">Dbus_chr2Rg1798</name>
</gene>
<dbReference type="SMART" id="SM00487">
    <property type="entry name" value="DEXDc"/>
    <property type="match status" value="1"/>
</dbReference>
<dbReference type="EMBL" id="CP012524">
    <property type="protein sequence ID" value="ALC42219.1"/>
    <property type="molecule type" value="Genomic_DNA"/>
</dbReference>
<dbReference type="SMART" id="SM00382">
    <property type="entry name" value="AAA"/>
    <property type="match status" value="1"/>
</dbReference>
<dbReference type="Proteomes" id="UP000494163">
    <property type="component" value="Chromosome 2R"/>
</dbReference>
<dbReference type="OrthoDB" id="6513042at2759"/>
<dbReference type="GO" id="GO:0005829">
    <property type="term" value="C:cytosol"/>
    <property type="evidence" value="ECO:0007669"/>
    <property type="project" value="TreeGrafter"/>
</dbReference>
<dbReference type="PANTHER" id="PTHR10887">
    <property type="entry name" value="DNA2/NAM7 HELICASE FAMILY"/>
    <property type="match status" value="1"/>
</dbReference>
<dbReference type="InterPro" id="IPR014001">
    <property type="entry name" value="Helicase_ATP-bd"/>
</dbReference>
<accession>A0A0M3QVD3</accession>
<dbReference type="OMA" id="WALNDIR"/>
<evidence type="ECO:0000313" key="6">
    <source>
        <dbReference type="Proteomes" id="UP000494163"/>
    </source>
</evidence>
<dbReference type="AlphaFoldDB" id="A0A0M3QVD3"/>
<comment type="catalytic activity">
    <reaction evidence="2">
        <text>ATP + H2O = ADP + phosphate + H(+)</text>
        <dbReference type="Rhea" id="RHEA:13065"/>
        <dbReference type="ChEBI" id="CHEBI:15377"/>
        <dbReference type="ChEBI" id="CHEBI:15378"/>
        <dbReference type="ChEBI" id="CHEBI:30616"/>
        <dbReference type="ChEBI" id="CHEBI:43474"/>
        <dbReference type="ChEBI" id="CHEBI:456216"/>
        <dbReference type="EC" id="3.6.4.12"/>
    </reaction>
    <physiologicalReaction direction="left-to-right" evidence="2">
        <dbReference type="Rhea" id="RHEA:13066"/>
    </physiologicalReaction>
</comment>
<evidence type="ECO:0000259" key="3">
    <source>
        <dbReference type="SMART" id="SM00382"/>
    </source>
</evidence>
<dbReference type="InterPro" id="IPR003593">
    <property type="entry name" value="AAA+_ATPase"/>
</dbReference>
<evidence type="ECO:0000256" key="1">
    <source>
        <dbReference type="ARBA" id="ARBA00023158"/>
    </source>
</evidence>
<proteinExistence type="predicted"/>
<dbReference type="SMR" id="A0A0M3QVD3"/>
<dbReference type="Pfam" id="PF13086">
    <property type="entry name" value="AAA_11"/>
    <property type="match status" value="2"/>
</dbReference>
<evidence type="ECO:0000256" key="2">
    <source>
        <dbReference type="ARBA" id="ARBA00048432"/>
    </source>
</evidence>
<dbReference type="GO" id="GO:0032574">
    <property type="term" value="F:5'-3' RNA helicase activity"/>
    <property type="evidence" value="ECO:0007669"/>
    <property type="project" value="InterPro"/>
</dbReference>
<dbReference type="CDD" id="cd18808">
    <property type="entry name" value="SF1_C_Upf1"/>
    <property type="match status" value="1"/>
</dbReference>
<evidence type="ECO:0000259" key="4">
    <source>
        <dbReference type="SMART" id="SM00487"/>
    </source>
</evidence>
<sequence length="509" mass="56724">MYQALDKLKASPKTLDYLFPTKSTKPSAAHQIYRIKLDTSSLYNSSIATNGEQLQAVHQILNGLSPHEPYIIIGPPGTGKTTTIAEAILQLYFQGDNRILVTAGSNSACDTIALRLCEIFSTHHKLSEMREQCNLKWTMELKHRYMDAHKLKGVLNKKWVESLKTLRLFALSFNMSSVDPKLKEHFVCQTSAQTRALGSFKLIVATLCTVGRMVVSGCGHFSHVFIDEAAASSEPEALMGIMGTRGDDGHIILSGDHKQLSAVIKSERAAALGLEQSLMERLMLCEAYAVDEKGNYDHALQARLRRNYRSHPAIVGIYNKLYYNNELIALAPLGQVSQAANWKVLPNREYPVLFHAVQGKTRREKNSTSSFNELEASLVYSYVMHLMRNGLGGGVMVKQEDIGVVTPYVAQCRLLSRSLSERGQRQVEVGSVEKYQGREKLIIIASLVSSFTSARFITNPKRMNVFLSRAKSLLIMIGNPLTLSQNADFKFIIEQCKLKGNYVTGNEVQ</sequence>
<keyword evidence="6" id="KW-1185">Reference proteome</keyword>
<dbReference type="GO" id="GO:0003678">
    <property type="term" value="F:DNA helicase activity"/>
    <property type="evidence" value="ECO:0007669"/>
    <property type="project" value="UniProtKB-EC"/>
</dbReference>
<protein>
    <submittedName>
        <fullName evidence="5">Maker103</fullName>
    </submittedName>
</protein>
<feature type="domain" description="AAA+ ATPase" evidence="3">
    <location>
        <begin position="66"/>
        <end position="284"/>
    </location>
</feature>
<dbReference type="Gene3D" id="3.40.50.300">
    <property type="entry name" value="P-loop containing nucleotide triphosphate hydrolases"/>
    <property type="match status" value="2"/>
</dbReference>
<dbReference type="GO" id="GO:0043186">
    <property type="term" value="C:P granule"/>
    <property type="evidence" value="ECO:0007669"/>
    <property type="project" value="TreeGrafter"/>
</dbReference>
<dbReference type="STRING" id="30019.A0A0M3QVD3"/>
<dbReference type="InterPro" id="IPR026122">
    <property type="entry name" value="MOV-10/SDE3_DEXXQ/H-box"/>
</dbReference>